<dbReference type="InterPro" id="IPR008991">
    <property type="entry name" value="Translation_prot_SH3-like_sf"/>
</dbReference>
<protein>
    <recommendedName>
        <fullName evidence="4 5">Large ribosomal subunit protein bL19</fullName>
    </recommendedName>
</protein>
<evidence type="ECO:0000313" key="8">
    <source>
        <dbReference type="EMBL" id="KKR06068.1"/>
    </source>
</evidence>
<dbReference type="PANTHER" id="PTHR15680:SF9">
    <property type="entry name" value="LARGE RIBOSOMAL SUBUNIT PROTEIN BL19M"/>
    <property type="match status" value="1"/>
</dbReference>
<dbReference type="Pfam" id="PF01245">
    <property type="entry name" value="Ribosomal_L19"/>
    <property type="match status" value="1"/>
</dbReference>
<dbReference type="GO" id="GO:0006412">
    <property type="term" value="P:translation"/>
    <property type="evidence" value="ECO:0007669"/>
    <property type="project" value="UniProtKB-UniRule"/>
</dbReference>
<evidence type="ECO:0000256" key="5">
    <source>
        <dbReference type="HAMAP-Rule" id="MF_00402"/>
    </source>
</evidence>
<dbReference type="PRINTS" id="PR00061">
    <property type="entry name" value="RIBOSOMALL19"/>
</dbReference>
<comment type="caution">
    <text evidence="8">The sequence shown here is derived from an EMBL/GenBank/DDBJ whole genome shotgun (WGS) entry which is preliminary data.</text>
</comment>
<proteinExistence type="inferred from homology"/>
<dbReference type="NCBIfam" id="TIGR01024">
    <property type="entry name" value="rplS_bact"/>
    <property type="match status" value="1"/>
</dbReference>
<dbReference type="STRING" id="1619100.UT34_C0001G0108"/>
<evidence type="ECO:0000313" key="9">
    <source>
        <dbReference type="Proteomes" id="UP000034799"/>
    </source>
</evidence>
<evidence type="ECO:0000256" key="1">
    <source>
        <dbReference type="ARBA" id="ARBA00005781"/>
    </source>
</evidence>
<comment type="function">
    <text evidence="5 6">This protein is located at the 30S-50S ribosomal subunit interface and may play a role in the structure and function of the aminoacyl-tRNA binding site.</text>
</comment>
<evidence type="ECO:0000256" key="7">
    <source>
        <dbReference type="SAM" id="MobiDB-lite"/>
    </source>
</evidence>
<keyword evidence="2 5" id="KW-0689">Ribosomal protein</keyword>
<dbReference type="EMBL" id="LBWK01000001">
    <property type="protein sequence ID" value="KKR06068.1"/>
    <property type="molecule type" value="Genomic_DNA"/>
</dbReference>
<dbReference type="AlphaFoldDB" id="A0A0G0MSC6"/>
<dbReference type="InterPro" id="IPR001857">
    <property type="entry name" value="Ribosomal_bL19"/>
</dbReference>
<organism evidence="8 9">
    <name type="scientific">candidate division WS6 bacterium GW2011_GWF2_39_15</name>
    <dbReference type="NCBI Taxonomy" id="1619100"/>
    <lineage>
        <taxon>Bacteria</taxon>
        <taxon>Candidatus Dojkabacteria</taxon>
    </lineage>
</organism>
<evidence type="ECO:0000256" key="2">
    <source>
        <dbReference type="ARBA" id="ARBA00022980"/>
    </source>
</evidence>
<gene>
    <name evidence="5" type="primary">rplS</name>
    <name evidence="8" type="ORF">UT34_C0001G0108</name>
</gene>
<evidence type="ECO:0000256" key="6">
    <source>
        <dbReference type="RuleBase" id="RU000559"/>
    </source>
</evidence>
<reference evidence="8 9" key="1">
    <citation type="journal article" date="2015" name="Nature">
        <title>rRNA introns, odd ribosomes, and small enigmatic genomes across a large radiation of phyla.</title>
        <authorList>
            <person name="Brown C.T."/>
            <person name="Hug L.A."/>
            <person name="Thomas B.C."/>
            <person name="Sharon I."/>
            <person name="Castelle C.J."/>
            <person name="Singh A."/>
            <person name="Wilkins M.J."/>
            <person name="Williams K.H."/>
            <person name="Banfield J.F."/>
        </authorList>
    </citation>
    <scope>NUCLEOTIDE SEQUENCE [LARGE SCALE GENOMIC DNA]</scope>
</reference>
<evidence type="ECO:0000256" key="4">
    <source>
        <dbReference type="ARBA" id="ARBA00035171"/>
    </source>
</evidence>
<comment type="similarity">
    <text evidence="1 5 6">Belongs to the bacterial ribosomal protein bL19 family.</text>
</comment>
<feature type="region of interest" description="Disordered" evidence="7">
    <location>
        <begin position="124"/>
        <end position="144"/>
    </location>
</feature>
<dbReference type="GO" id="GO:0022625">
    <property type="term" value="C:cytosolic large ribosomal subunit"/>
    <property type="evidence" value="ECO:0007669"/>
    <property type="project" value="TreeGrafter"/>
</dbReference>
<evidence type="ECO:0000256" key="3">
    <source>
        <dbReference type="ARBA" id="ARBA00023274"/>
    </source>
</evidence>
<sequence>MNTDIFKKIEESQYKKRPDVKVGDTAKLSVRIKEGNKERVQVFEGLVIALKGSGLGRTITVRKMSYGVSVERIVPLHSPTLDKIEVVQRGKVRKSKLYYVREKIGKRALKVSNLKDLYLTDEAEVAEEPEKAESKSETEQATAA</sequence>
<dbReference type="HAMAP" id="MF_00402">
    <property type="entry name" value="Ribosomal_bL19"/>
    <property type="match status" value="1"/>
</dbReference>
<dbReference type="PANTHER" id="PTHR15680">
    <property type="entry name" value="RIBOSOMAL PROTEIN L19"/>
    <property type="match status" value="1"/>
</dbReference>
<dbReference type="Proteomes" id="UP000034799">
    <property type="component" value="Unassembled WGS sequence"/>
</dbReference>
<dbReference type="InterPro" id="IPR038657">
    <property type="entry name" value="Ribosomal_bL19_sf"/>
</dbReference>
<dbReference type="GO" id="GO:0003735">
    <property type="term" value="F:structural constituent of ribosome"/>
    <property type="evidence" value="ECO:0007669"/>
    <property type="project" value="InterPro"/>
</dbReference>
<dbReference type="PATRIC" id="fig|1619100.3.peg.109"/>
<feature type="compositionally biased region" description="Basic and acidic residues" evidence="7">
    <location>
        <begin position="128"/>
        <end position="138"/>
    </location>
</feature>
<keyword evidence="3 5" id="KW-0687">Ribonucleoprotein</keyword>
<name>A0A0G0MSC6_9BACT</name>
<dbReference type="Gene3D" id="2.30.30.790">
    <property type="match status" value="1"/>
</dbReference>
<accession>A0A0G0MSC6</accession>
<dbReference type="SUPFAM" id="SSF50104">
    <property type="entry name" value="Translation proteins SH3-like domain"/>
    <property type="match status" value="1"/>
</dbReference>